<dbReference type="Proteomes" id="UP000465778">
    <property type="component" value="Unassembled WGS sequence"/>
</dbReference>
<protein>
    <submittedName>
        <fullName evidence="1">Uncharacterized protein</fullName>
    </submittedName>
</protein>
<dbReference type="EMBL" id="VDEM01000052">
    <property type="protein sequence ID" value="KAF0822616.1"/>
    <property type="molecule type" value="Genomic_DNA"/>
</dbReference>
<comment type="caution">
    <text evidence="1">The sequence shown here is derived from an EMBL/GenBank/DDBJ whole genome shotgun (WGS) entry which is preliminary data.</text>
</comment>
<gene>
    <name evidence="1" type="ORF">KIS1582_3644</name>
</gene>
<sequence>MYLCYIEKTIKTVEAAKDNKGNVSVSLSLLSNSSFALC</sequence>
<accession>A0A800MUB9</accession>
<reference evidence="1 2" key="1">
    <citation type="journal article" date="2020" name="G3 (Bethesda)">
        <title>Whole Genome Sequencing and Comparative Genomics of Two Nematicidal Bacillus Strains Reveals a Wide Range of Possible Virulence Factors.</title>
        <authorList>
            <person name="Susic N."/>
            <person name="Janezic S."/>
            <person name="Rupnik M."/>
            <person name="Geric Stare B."/>
        </authorList>
    </citation>
    <scope>NUCLEOTIDE SEQUENCE [LARGE SCALE GENOMIC DNA]</scope>
    <source>
        <strain evidence="1 2">I-1582</strain>
    </source>
</reference>
<evidence type="ECO:0000313" key="2">
    <source>
        <dbReference type="Proteomes" id="UP000465778"/>
    </source>
</evidence>
<dbReference type="AlphaFoldDB" id="A0A800MUB9"/>
<proteinExistence type="predicted"/>
<organism evidence="1 2">
    <name type="scientific">Cytobacillus firmus</name>
    <name type="common">Bacillus firmus</name>
    <dbReference type="NCBI Taxonomy" id="1399"/>
    <lineage>
        <taxon>Bacteria</taxon>
        <taxon>Bacillati</taxon>
        <taxon>Bacillota</taxon>
        <taxon>Bacilli</taxon>
        <taxon>Bacillales</taxon>
        <taxon>Bacillaceae</taxon>
        <taxon>Cytobacillus</taxon>
    </lineage>
</organism>
<name>A0A800MUB9_CYTFI</name>
<evidence type="ECO:0000313" key="1">
    <source>
        <dbReference type="EMBL" id="KAF0822616.1"/>
    </source>
</evidence>